<evidence type="ECO:0000256" key="1">
    <source>
        <dbReference type="SAM" id="MobiDB-lite"/>
    </source>
</evidence>
<feature type="region of interest" description="Disordered" evidence="1">
    <location>
        <begin position="141"/>
        <end position="185"/>
    </location>
</feature>
<feature type="compositionally biased region" description="Basic residues" evidence="1">
    <location>
        <begin position="51"/>
        <end position="68"/>
    </location>
</feature>
<protein>
    <submittedName>
        <fullName evidence="2">Uncharacterized protein</fullName>
    </submittedName>
</protein>
<sequence>MPDSRVRNRQKKKPPAKRNPLKPRPTSRLSLDGFGRCESDRRLKFASAPSPRRRRTTVLARPRVRRRRAEAGRPPAHGGPNSCGAAQDAAVGRPRPAADARGHVRPRSPTVGACAAWRREPAEAGRERRVRRRCRRFARGGAEEGRRQACRKRRGADPKAATVPAGGAACLPRPGIPRQGGAGAGPRLLRRQEEHVVVGEVGGGGQAIRGRFPACDSAVDVVAASACRLPGRVFVGSGVREPTPLQTPWQAALPLLSPAPRRSGSGDDRCRRERPWRRASVMKVE</sequence>
<feature type="region of interest" description="Disordered" evidence="1">
    <location>
        <begin position="1"/>
        <end position="109"/>
    </location>
</feature>
<gene>
    <name evidence="2" type="ORF">BJ554DRAFT_5103</name>
</gene>
<keyword evidence="3" id="KW-1185">Reference proteome</keyword>
<reference evidence="2 3" key="1">
    <citation type="journal article" name="Sci. Rep.">
        <title>Genome-scale phylogenetic analyses confirm Olpidium as the closest living zoosporic fungus to the non-flagellated, terrestrial fungi.</title>
        <authorList>
            <person name="Chang Y."/>
            <person name="Rochon D."/>
            <person name="Sekimoto S."/>
            <person name="Wang Y."/>
            <person name="Chovatia M."/>
            <person name="Sandor L."/>
            <person name="Salamov A."/>
            <person name="Grigoriev I.V."/>
            <person name="Stajich J.E."/>
            <person name="Spatafora J.W."/>
        </authorList>
    </citation>
    <scope>NUCLEOTIDE SEQUENCE [LARGE SCALE GENOMIC DNA]</scope>
    <source>
        <strain evidence="2">S191</strain>
    </source>
</reference>
<dbReference type="AlphaFoldDB" id="A0A8H7ZLU1"/>
<name>A0A8H7ZLU1_9FUNG</name>
<evidence type="ECO:0000313" key="3">
    <source>
        <dbReference type="Proteomes" id="UP000673691"/>
    </source>
</evidence>
<feature type="compositionally biased region" description="Basic and acidic residues" evidence="1">
    <location>
        <begin position="264"/>
        <end position="273"/>
    </location>
</feature>
<feature type="compositionally biased region" description="Basic residues" evidence="1">
    <location>
        <begin position="7"/>
        <end position="21"/>
    </location>
</feature>
<dbReference type="EMBL" id="JAEFCI010013325">
    <property type="protein sequence ID" value="KAG5455472.1"/>
    <property type="molecule type" value="Genomic_DNA"/>
</dbReference>
<proteinExistence type="predicted"/>
<accession>A0A8H7ZLU1</accession>
<feature type="region of interest" description="Disordered" evidence="1">
    <location>
        <begin position="256"/>
        <end position="285"/>
    </location>
</feature>
<organism evidence="2 3">
    <name type="scientific">Olpidium bornovanus</name>
    <dbReference type="NCBI Taxonomy" id="278681"/>
    <lineage>
        <taxon>Eukaryota</taxon>
        <taxon>Fungi</taxon>
        <taxon>Fungi incertae sedis</taxon>
        <taxon>Olpidiomycota</taxon>
        <taxon>Olpidiomycotina</taxon>
        <taxon>Olpidiomycetes</taxon>
        <taxon>Olpidiales</taxon>
        <taxon>Olpidiaceae</taxon>
        <taxon>Olpidium</taxon>
    </lineage>
</organism>
<evidence type="ECO:0000313" key="2">
    <source>
        <dbReference type="EMBL" id="KAG5455472.1"/>
    </source>
</evidence>
<dbReference type="Proteomes" id="UP000673691">
    <property type="component" value="Unassembled WGS sequence"/>
</dbReference>
<comment type="caution">
    <text evidence="2">The sequence shown here is derived from an EMBL/GenBank/DDBJ whole genome shotgun (WGS) entry which is preliminary data.</text>
</comment>